<feature type="domain" description="Major facilitator superfamily (MFS) profile" evidence="7">
    <location>
        <begin position="13"/>
        <end position="464"/>
    </location>
</feature>
<feature type="transmembrane region" description="Helical" evidence="6">
    <location>
        <begin position="168"/>
        <end position="189"/>
    </location>
</feature>
<feature type="transmembrane region" description="Helical" evidence="6">
    <location>
        <begin position="137"/>
        <end position="162"/>
    </location>
</feature>
<dbReference type="Proteomes" id="UP000283063">
    <property type="component" value="Chromosome"/>
</dbReference>
<feature type="transmembrane region" description="Helical" evidence="6">
    <location>
        <begin position="300"/>
        <end position="321"/>
    </location>
</feature>
<dbReference type="OrthoDB" id="9812221at2"/>
<dbReference type="Gene3D" id="1.20.1250.20">
    <property type="entry name" value="MFS general substrate transporter like domains"/>
    <property type="match status" value="1"/>
</dbReference>
<feature type="transmembrane region" description="Helical" evidence="6">
    <location>
        <begin position="225"/>
        <end position="248"/>
    </location>
</feature>
<feature type="transmembrane region" description="Helical" evidence="6">
    <location>
        <begin position="269"/>
        <end position="294"/>
    </location>
</feature>
<dbReference type="GO" id="GO:0022857">
    <property type="term" value="F:transmembrane transporter activity"/>
    <property type="evidence" value="ECO:0007669"/>
    <property type="project" value="InterPro"/>
</dbReference>
<dbReference type="PANTHER" id="PTHR42718:SF9">
    <property type="entry name" value="MAJOR FACILITATOR SUPERFAMILY MULTIDRUG TRANSPORTER MFSC"/>
    <property type="match status" value="1"/>
</dbReference>
<dbReference type="PANTHER" id="PTHR42718">
    <property type="entry name" value="MAJOR FACILITATOR SUPERFAMILY MULTIDRUG TRANSPORTER MFSC"/>
    <property type="match status" value="1"/>
</dbReference>
<evidence type="ECO:0000256" key="1">
    <source>
        <dbReference type="ARBA" id="ARBA00004141"/>
    </source>
</evidence>
<keyword evidence="5 6" id="KW-0472">Membrane</keyword>
<evidence type="ECO:0000259" key="7">
    <source>
        <dbReference type="PROSITE" id="PS50850"/>
    </source>
</evidence>
<dbReference type="AlphaFoldDB" id="A0A3T0N3U5"/>
<feature type="transmembrane region" description="Helical" evidence="6">
    <location>
        <begin position="333"/>
        <end position="354"/>
    </location>
</feature>
<evidence type="ECO:0000256" key="6">
    <source>
        <dbReference type="SAM" id="Phobius"/>
    </source>
</evidence>
<sequence>MTNTAQTRSPLPVLVALAAATLTASLGISVASVLLPILTHSFSATVSEVQWVVLAYLMSVTVAIVSAGRLGDLYGHRSVLISGLIVFIGASVLCATAPDLSLLIAGRTMQGFGGAILIALPMSMVRDLVPTERLGTAMGLLGTTSAVGTALGPSFGGALLVWGDWRMAFWLLSAFGAVTLFLTTAFTARSSTRMVASLADLDLRGTFVLVIALIAYALATSGGAAGVAVPTSVLFTAALMAFSLFVVVETRVASPLVPMTLLCERRNGIGFVMNVLVGTIMMSTLVIGPFFLAFSLGLNAALVGLVLAVGPAVGALSGVPAGRLTDRLGAKRIVFIGLIQIMLGLLCLALLPLYLGVWGYVIALVVLTPAFQLFLTANNTIILREADKDQRGRLSGLLGLSRNLGLMTGASAMPTLFVMFLGRGDVVDAPVEDVAYAFSMSFLVAVGLALVAMSLAIYSAFDRPQAVSALQE</sequence>
<dbReference type="InterPro" id="IPR011701">
    <property type="entry name" value="MFS"/>
</dbReference>
<dbReference type="EMBL" id="CP033219">
    <property type="protein sequence ID" value="AZV78661.1"/>
    <property type="molecule type" value="Genomic_DNA"/>
</dbReference>
<feature type="transmembrane region" description="Helical" evidence="6">
    <location>
        <begin position="104"/>
        <end position="125"/>
    </location>
</feature>
<protein>
    <submittedName>
        <fullName evidence="8">MFS transporter</fullName>
    </submittedName>
</protein>
<keyword evidence="3 6" id="KW-0812">Transmembrane</keyword>
<feature type="transmembrane region" description="Helical" evidence="6">
    <location>
        <begin position="79"/>
        <end position="98"/>
    </location>
</feature>
<organism evidence="8 9">
    <name type="scientific">Parasedimentitalea marina</name>
    <dbReference type="NCBI Taxonomy" id="2483033"/>
    <lineage>
        <taxon>Bacteria</taxon>
        <taxon>Pseudomonadati</taxon>
        <taxon>Pseudomonadota</taxon>
        <taxon>Alphaproteobacteria</taxon>
        <taxon>Rhodobacterales</taxon>
        <taxon>Paracoccaceae</taxon>
        <taxon>Parasedimentitalea</taxon>
    </lineage>
</organism>
<dbReference type="SUPFAM" id="SSF103473">
    <property type="entry name" value="MFS general substrate transporter"/>
    <property type="match status" value="1"/>
</dbReference>
<accession>A0A3T0N3U5</accession>
<dbReference type="GO" id="GO:0016020">
    <property type="term" value="C:membrane"/>
    <property type="evidence" value="ECO:0007669"/>
    <property type="project" value="UniProtKB-SubCell"/>
</dbReference>
<dbReference type="KEGG" id="sedi:EBB79_12770"/>
<dbReference type="InterPro" id="IPR036259">
    <property type="entry name" value="MFS_trans_sf"/>
</dbReference>
<keyword evidence="4 6" id="KW-1133">Transmembrane helix</keyword>
<evidence type="ECO:0000313" key="9">
    <source>
        <dbReference type="Proteomes" id="UP000283063"/>
    </source>
</evidence>
<dbReference type="PROSITE" id="PS50850">
    <property type="entry name" value="MFS"/>
    <property type="match status" value="1"/>
</dbReference>
<gene>
    <name evidence="8" type="ORF">EBB79_12770</name>
</gene>
<dbReference type="CDD" id="cd17321">
    <property type="entry name" value="MFS_MMR_MDR_like"/>
    <property type="match status" value="1"/>
</dbReference>
<evidence type="ECO:0000256" key="4">
    <source>
        <dbReference type="ARBA" id="ARBA00022989"/>
    </source>
</evidence>
<dbReference type="Gene3D" id="1.20.1720.10">
    <property type="entry name" value="Multidrug resistance protein D"/>
    <property type="match status" value="1"/>
</dbReference>
<feature type="transmembrane region" description="Helical" evidence="6">
    <location>
        <begin position="360"/>
        <end position="383"/>
    </location>
</feature>
<feature type="transmembrane region" description="Helical" evidence="6">
    <location>
        <begin position="12"/>
        <end position="37"/>
    </location>
</feature>
<feature type="transmembrane region" description="Helical" evidence="6">
    <location>
        <begin position="404"/>
        <end position="422"/>
    </location>
</feature>
<keyword evidence="2" id="KW-0813">Transport</keyword>
<comment type="subcellular location">
    <subcellularLocation>
        <location evidence="1">Membrane</location>
        <topology evidence="1">Multi-pass membrane protein</topology>
    </subcellularLocation>
</comment>
<proteinExistence type="predicted"/>
<dbReference type="InterPro" id="IPR020846">
    <property type="entry name" value="MFS_dom"/>
</dbReference>
<evidence type="ECO:0000256" key="3">
    <source>
        <dbReference type="ARBA" id="ARBA00022692"/>
    </source>
</evidence>
<evidence type="ECO:0000313" key="8">
    <source>
        <dbReference type="EMBL" id="AZV78661.1"/>
    </source>
</evidence>
<feature type="transmembrane region" description="Helical" evidence="6">
    <location>
        <begin position="434"/>
        <end position="458"/>
    </location>
</feature>
<evidence type="ECO:0000256" key="2">
    <source>
        <dbReference type="ARBA" id="ARBA00022448"/>
    </source>
</evidence>
<evidence type="ECO:0000256" key="5">
    <source>
        <dbReference type="ARBA" id="ARBA00023136"/>
    </source>
</evidence>
<reference evidence="8 9" key="1">
    <citation type="submission" date="2018-10" db="EMBL/GenBank/DDBJ databases">
        <title>Parasedimentitalea marina sp. nov., a psychrophilic bacterium isolated from deep seawater of the New Britain Trench.</title>
        <authorList>
            <person name="Cao J."/>
        </authorList>
    </citation>
    <scope>NUCLEOTIDE SEQUENCE [LARGE SCALE GENOMIC DNA]</scope>
    <source>
        <strain evidence="8 9">W43</strain>
    </source>
</reference>
<name>A0A3T0N3U5_9RHOB</name>
<dbReference type="Pfam" id="PF07690">
    <property type="entry name" value="MFS_1"/>
    <property type="match status" value="2"/>
</dbReference>
<keyword evidence="9" id="KW-1185">Reference proteome</keyword>
<feature type="transmembrane region" description="Helical" evidence="6">
    <location>
        <begin position="201"/>
        <end position="219"/>
    </location>
</feature>
<feature type="transmembrane region" description="Helical" evidence="6">
    <location>
        <begin position="49"/>
        <end position="67"/>
    </location>
</feature>